<evidence type="ECO:0000256" key="5">
    <source>
        <dbReference type="ARBA" id="ARBA00022833"/>
    </source>
</evidence>
<evidence type="ECO:0000256" key="1">
    <source>
        <dbReference type="ARBA" id="ARBA00004319"/>
    </source>
</evidence>
<keyword evidence="7" id="KW-0675">Receptor</keyword>
<evidence type="ECO:0000313" key="15">
    <source>
        <dbReference type="Proteomes" id="UP000019116"/>
    </source>
</evidence>
<dbReference type="SMR" id="A0A3B6LI93"/>
<reference evidence="14" key="2">
    <citation type="submission" date="2018-10" db="UniProtKB">
        <authorList>
            <consortium name="EnsemblPlants"/>
        </authorList>
    </citation>
    <scope>IDENTIFICATION</scope>
</reference>
<dbReference type="GO" id="GO:0009734">
    <property type="term" value="P:auxin-activated signaling pathway"/>
    <property type="evidence" value="ECO:0007669"/>
    <property type="project" value="UniProtKB-KW"/>
</dbReference>
<dbReference type="GO" id="GO:0045793">
    <property type="term" value="P:positive regulation of cell size"/>
    <property type="evidence" value="ECO:0000318"/>
    <property type="project" value="GO_Central"/>
</dbReference>
<keyword evidence="5 11" id="KW-0862">Zinc</keyword>
<reference evidence="14" key="1">
    <citation type="submission" date="2018-08" db="EMBL/GenBank/DDBJ databases">
        <authorList>
            <person name="Rossello M."/>
        </authorList>
    </citation>
    <scope>NUCLEOTIDE SEQUENCE [LARGE SCALE GENOMIC DNA]</scope>
    <source>
        <strain evidence="14">cv. Chinese Spring</strain>
    </source>
</reference>
<keyword evidence="6 12" id="KW-1015">Disulfide bond</keyword>
<evidence type="ECO:0000256" key="11">
    <source>
        <dbReference type="PIRSR" id="PIRSR600526-2"/>
    </source>
</evidence>
<feature type="region of interest" description="Disordered" evidence="13">
    <location>
        <begin position="1"/>
        <end position="38"/>
    </location>
</feature>
<dbReference type="Gramene" id="TraesROB_scaffold_023015_01G000100.1">
    <property type="protein sequence ID" value="TraesROB_scaffold_023015_01G000100.1"/>
    <property type="gene ID" value="TraesROB_scaffold_023015_01G000100"/>
</dbReference>
<name>A0A3B6LI93_WHEAT</name>
<organism evidence="14">
    <name type="scientific">Triticum aestivum</name>
    <name type="common">Wheat</name>
    <dbReference type="NCBI Taxonomy" id="4565"/>
    <lineage>
        <taxon>Eukaryota</taxon>
        <taxon>Viridiplantae</taxon>
        <taxon>Streptophyta</taxon>
        <taxon>Embryophyta</taxon>
        <taxon>Tracheophyta</taxon>
        <taxon>Spermatophyta</taxon>
        <taxon>Magnoliopsida</taxon>
        <taxon>Liliopsida</taxon>
        <taxon>Poales</taxon>
        <taxon>Poaceae</taxon>
        <taxon>BOP clade</taxon>
        <taxon>Pooideae</taxon>
        <taxon>Triticodae</taxon>
        <taxon>Triticeae</taxon>
        <taxon>Triticinae</taxon>
        <taxon>Triticum</taxon>
    </lineage>
</organism>
<dbReference type="InterPro" id="IPR000526">
    <property type="entry name" value="Auxin-bd"/>
</dbReference>
<dbReference type="PRINTS" id="PR00655">
    <property type="entry name" value="AUXINBINDNGP"/>
</dbReference>
<dbReference type="InterPro" id="IPR011051">
    <property type="entry name" value="RmlC_Cupin_sf"/>
</dbReference>
<keyword evidence="8" id="KW-0325">Glycoprotein</keyword>
<protein>
    <recommendedName>
        <fullName evidence="16">Auxin-binding protein 1</fullName>
    </recommendedName>
</protein>
<dbReference type="OrthoDB" id="2013851at2759"/>
<accession>A0A3B6LI93</accession>
<dbReference type="Gramene" id="TraesCS5B02G104100.1">
    <property type="protein sequence ID" value="TraesCS5B02G104100.1"/>
    <property type="gene ID" value="TraesCS5B02G104100"/>
</dbReference>
<keyword evidence="2 11" id="KW-0479">Metal-binding</keyword>
<dbReference type="GO" id="GO:0051781">
    <property type="term" value="P:positive regulation of cell division"/>
    <property type="evidence" value="ECO:0000318"/>
    <property type="project" value="GO_Central"/>
</dbReference>
<feature type="binding site" evidence="11">
    <location>
        <position position="129"/>
    </location>
    <ligand>
        <name>Zn(2+)</name>
        <dbReference type="ChEBI" id="CHEBI:29105"/>
    </ligand>
</feature>
<dbReference type="EnsemblPlants" id="TraesCS5B02G104100.1">
    <property type="protein sequence ID" value="TraesCS5B02G104100.1"/>
    <property type="gene ID" value="TraesCS5B02G104100"/>
</dbReference>
<dbReference type="GO" id="GO:0046872">
    <property type="term" value="F:metal ion binding"/>
    <property type="evidence" value="ECO:0007669"/>
    <property type="project" value="UniProtKB-KW"/>
</dbReference>
<evidence type="ECO:0000256" key="8">
    <source>
        <dbReference type="ARBA" id="ARBA00023180"/>
    </source>
</evidence>
<feature type="compositionally biased region" description="Basic and acidic residues" evidence="13">
    <location>
        <begin position="17"/>
        <end position="28"/>
    </location>
</feature>
<sequence length="235" mass="25643">MSATLLIQNSSTRCGKPKTDTREKESARKMASGHTTAASVRGPRFAGAGRRGALLLALLLAAAAALLPVAEPSCPRDNSVVKDINKMHQSNYGIGGFSHITVAGALAHGMKEVEVWLQTISAGQRTPIHRHSCEEVFVVLKGRGTLLLGSTSLPYPGTPQEIPVFQNSTFTVPVNDPHQVWNSDEHEDLQVLVIISRPPVKIFLYEDWSMPHTAAKLKFPFVWDEDCLDAPKDEL</sequence>
<feature type="compositionally biased region" description="Polar residues" evidence="13">
    <location>
        <begin position="1"/>
        <end position="13"/>
    </location>
</feature>
<evidence type="ECO:0000256" key="12">
    <source>
        <dbReference type="PIRSR" id="PIRSR600526-3"/>
    </source>
</evidence>
<evidence type="ECO:0000256" key="4">
    <source>
        <dbReference type="ARBA" id="ARBA00022824"/>
    </source>
</evidence>
<evidence type="ECO:0000256" key="9">
    <source>
        <dbReference type="ARBA" id="ARBA00023294"/>
    </source>
</evidence>
<dbReference type="Gene3D" id="2.60.120.10">
    <property type="entry name" value="Jelly Rolls"/>
    <property type="match status" value="1"/>
</dbReference>
<proteinExistence type="predicted"/>
<dbReference type="GO" id="GO:0005788">
    <property type="term" value="C:endoplasmic reticulum lumen"/>
    <property type="evidence" value="ECO:0007669"/>
    <property type="project" value="UniProtKB-SubCell"/>
</dbReference>
<feature type="binding site" evidence="11">
    <location>
        <position position="131"/>
    </location>
    <ligand>
        <name>Zn(2+)</name>
        <dbReference type="ChEBI" id="CHEBI:29105"/>
    </ligand>
</feature>
<dbReference type="SUPFAM" id="SSF51182">
    <property type="entry name" value="RmlC-like cupins"/>
    <property type="match status" value="1"/>
</dbReference>
<feature type="binding site" evidence="11">
    <location>
        <position position="178"/>
    </location>
    <ligand>
        <name>Zn(2+)</name>
        <dbReference type="ChEBI" id="CHEBI:29105"/>
    </ligand>
</feature>
<dbReference type="PANTHER" id="PTHR37236:SF1">
    <property type="entry name" value="AUXIN-BINDING PROTEIN 1"/>
    <property type="match status" value="1"/>
</dbReference>
<dbReference type="InterPro" id="IPR014710">
    <property type="entry name" value="RmlC-like_jellyroll"/>
</dbReference>
<keyword evidence="9" id="KW-0927">Auxin signaling pathway</keyword>
<feature type="glycosylation site" description="N-linked (GlcNAc...) asparagine" evidence="10">
    <location>
        <position position="167"/>
    </location>
</feature>
<dbReference type="OMA" id="VWNTNEN"/>
<evidence type="ECO:0008006" key="16">
    <source>
        <dbReference type="Google" id="ProtNLM"/>
    </source>
</evidence>
<dbReference type="PaxDb" id="4565-Traes_5BS_CCCD15209.1"/>
<keyword evidence="4" id="KW-0256">Endoplasmic reticulum</keyword>
<dbReference type="RefSeq" id="XP_044387404.1">
    <property type="nucleotide sequence ID" value="XM_044531469.1"/>
</dbReference>
<evidence type="ECO:0000256" key="2">
    <source>
        <dbReference type="ARBA" id="ARBA00022723"/>
    </source>
</evidence>
<feature type="binding site" evidence="11">
    <location>
        <position position="135"/>
    </location>
    <ligand>
        <name>Zn(2+)</name>
        <dbReference type="ChEBI" id="CHEBI:29105"/>
    </ligand>
</feature>
<keyword evidence="15" id="KW-1185">Reference proteome</keyword>
<dbReference type="Proteomes" id="UP000019116">
    <property type="component" value="Chromosome 5B"/>
</dbReference>
<dbReference type="STRING" id="4565.A0A3B6LI93"/>
<comment type="subcellular location">
    <subcellularLocation>
        <location evidence="1">Endoplasmic reticulum lumen</location>
    </subcellularLocation>
</comment>
<dbReference type="FunFam" id="2.60.120.10:FF:000080">
    <property type="entry name" value="Auxin-binding protein 1"/>
    <property type="match status" value="1"/>
</dbReference>
<evidence type="ECO:0000256" key="10">
    <source>
        <dbReference type="PIRSR" id="PIRSR600526-1"/>
    </source>
</evidence>
<dbReference type="Pfam" id="PF02041">
    <property type="entry name" value="Auxin_BP"/>
    <property type="match status" value="1"/>
</dbReference>
<evidence type="ECO:0000256" key="3">
    <source>
        <dbReference type="ARBA" id="ARBA00022729"/>
    </source>
</evidence>
<dbReference type="AlphaFoldDB" id="A0A3B6LI93"/>
<evidence type="ECO:0000256" key="6">
    <source>
        <dbReference type="ARBA" id="ARBA00023157"/>
    </source>
</evidence>
<dbReference type="GeneID" id="123110846"/>
<dbReference type="GO" id="GO:0032877">
    <property type="term" value="P:positive regulation of DNA endoreduplication"/>
    <property type="evidence" value="ECO:0000318"/>
    <property type="project" value="GO_Central"/>
</dbReference>
<evidence type="ECO:0000256" key="7">
    <source>
        <dbReference type="ARBA" id="ARBA00023170"/>
    </source>
</evidence>
<dbReference type="GO" id="GO:0000911">
    <property type="term" value="P:cytokinesis by cell plate formation"/>
    <property type="evidence" value="ECO:0000318"/>
    <property type="project" value="GO_Central"/>
</dbReference>
<evidence type="ECO:0000313" key="14">
    <source>
        <dbReference type="EnsemblPlants" id="TraesCS5B02G104100.1"/>
    </source>
</evidence>
<feature type="disulfide bond" evidence="12">
    <location>
        <begin position="74"/>
        <end position="227"/>
    </location>
</feature>
<gene>
    <name evidence="14" type="primary">LOC123110846</name>
</gene>
<evidence type="ECO:0000256" key="13">
    <source>
        <dbReference type="SAM" id="MobiDB-lite"/>
    </source>
</evidence>
<dbReference type="PANTHER" id="PTHR37236">
    <property type="entry name" value="AUXIN-BINDING PROTEIN 1"/>
    <property type="match status" value="1"/>
</dbReference>
<keyword evidence="3" id="KW-0732">Signal</keyword>
<dbReference type="CDD" id="cd02220">
    <property type="entry name" value="cupin_ABP1"/>
    <property type="match status" value="1"/>
</dbReference>
<dbReference type="GO" id="GO:0010011">
    <property type="term" value="F:auxin binding"/>
    <property type="evidence" value="ECO:0000318"/>
    <property type="project" value="GO_Central"/>
</dbReference>
<dbReference type="GO" id="GO:0009826">
    <property type="term" value="P:unidimensional cell growth"/>
    <property type="evidence" value="ECO:0000318"/>
    <property type="project" value="GO_Central"/>
</dbReference>
<dbReference type="Gramene" id="TraesCS5B03G0264300.1">
    <property type="protein sequence ID" value="TraesCS5B03G0264300.1.CDS"/>
    <property type="gene ID" value="TraesCS5B03G0264300"/>
</dbReference>